<dbReference type="Proteomes" id="UP001161497">
    <property type="component" value="Chromosome"/>
</dbReference>
<evidence type="ECO:0000313" key="2">
    <source>
        <dbReference type="Proteomes" id="UP001161497"/>
    </source>
</evidence>
<keyword evidence="2" id="KW-1185">Reference proteome</keyword>
<protein>
    <submittedName>
        <fullName evidence="1">Uncharacterized protein</fullName>
    </submittedName>
</protein>
<proteinExistence type="predicted"/>
<reference evidence="1" key="1">
    <citation type="submission" date="2023-03" db="EMBL/GenBank/DDBJ databases">
        <authorList>
            <person name="Cremers G."/>
            <person name="Picone N."/>
        </authorList>
    </citation>
    <scope>NUCLEOTIDE SEQUENCE</scope>
    <source>
        <strain evidence="1">Sample_alias</strain>
    </source>
</reference>
<sequence length="181" mass="21128">MKQKILSGIEAGFPVLRIDKKNYNDCWFDTLSSFLKAHQQSNAFSKETLTTFFSRKAPTLLYDRFLERYGKDGNDDRFFDLPSNPSLRAKWYRESLFESLFKRLERKRMHHPAALQAIWKEAVGTPLATYSELVSINEEKQTAFFRCVSSVISYEITKNPKIIEKIALLTGKPIKFLKLIY</sequence>
<organism evidence="1 2">
    <name type="scientific">Candidatus Methylacidiphilum fumarolicum</name>
    <dbReference type="NCBI Taxonomy" id="591154"/>
    <lineage>
        <taxon>Bacteria</taxon>
        <taxon>Pseudomonadati</taxon>
        <taxon>Verrucomicrobiota</taxon>
        <taxon>Methylacidiphilae</taxon>
        <taxon>Methylacidiphilales</taxon>
        <taxon>Methylacidiphilaceae</taxon>
        <taxon>Methylacidiphilum (ex Ratnadevi et al. 2023)</taxon>
    </lineage>
</organism>
<evidence type="ECO:0000313" key="1">
    <source>
        <dbReference type="EMBL" id="CAI9085695.1"/>
    </source>
</evidence>
<gene>
    <name evidence="1" type="ORF">MFUM_1343</name>
</gene>
<dbReference type="RefSeq" id="WP_009058544.1">
    <property type="nucleotide sequence ID" value="NZ_JAHXRZ010000019.1"/>
</dbReference>
<accession>A0ABM9IDD3</accession>
<dbReference type="EMBL" id="OX458932">
    <property type="protein sequence ID" value="CAI9085695.1"/>
    <property type="molecule type" value="Genomic_DNA"/>
</dbReference>
<name>A0ABM9IDD3_9BACT</name>